<proteinExistence type="predicted"/>
<dbReference type="EMBL" id="REGN01004833">
    <property type="protein sequence ID" value="RNA16010.1"/>
    <property type="molecule type" value="Genomic_DNA"/>
</dbReference>
<keyword evidence="1" id="KW-1133">Transmembrane helix</keyword>
<name>A0A3M7QXA5_BRAPC</name>
<accession>A0A3M7QXA5</accession>
<keyword evidence="3" id="KW-1185">Reference proteome</keyword>
<evidence type="ECO:0000313" key="2">
    <source>
        <dbReference type="EMBL" id="RNA16010.1"/>
    </source>
</evidence>
<evidence type="ECO:0000256" key="1">
    <source>
        <dbReference type="SAM" id="Phobius"/>
    </source>
</evidence>
<dbReference type="Proteomes" id="UP000276133">
    <property type="component" value="Unassembled WGS sequence"/>
</dbReference>
<comment type="caution">
    <text evidence="2">The sequence shown here is derived from an EMBL/GenBank/DDBJ whole genome shotgun (WGS) entry which is preliminary data.</text>
</comment>
<sequence>MSKTNYLVTFQFSVRSYCFVTEHSSFQILKLQCQLIGKYKVQLQGGFDFWYNFSDALYLASENLQQVIRCGLVVLSLTLLHSFFINLKENSQLKKIYKSARACFYIKQIK</sequence>
<keyword evidence="1" id="KW-0812">Transmembrane</keyword>
<feature type="transmembrane region" description="Helical" evidence="1">
    <location>
        <begin position="66"/>
        <end position="87"/>
    </location>
</feature>
<evidence type="ECO:0000313" key="3">
    <source>
        <dbReference type="Proteomes" id="UP000276133"/>
    </source>
</evidence>
<organism evidence="2 3">
    <name type="scientific">Brachionus plicatilis</name>
    <name type="common">Marine rotifer</name>
    <name type="synonym">Brachionus muelleri</name>
    <dbReference type="NCBI Taxonomy" id="10195"/>
    <lineage>
        <taxon>Eukaryota</taxon>
        <taxon>Metazoa</taxon>
        <taxon>Spiralia</taxon>
        <taxon>Gnathifera</taxon>
        <taxon>Rotifera</taxon>
        <taxon>Eurotatoria</taxon>
        <taxon>Monogononta</taxon>
        <taxon>Pseudotrocha</taxon>
        <taxon>Ploima</taxon>
        <taxon>Brachionidae</taxon>
        <taxon>Brachionus</taxon>
    </lineage>
</organism>
<protein>
    <recommendedName>
        <fullName evidence="4">Transmembrane protein</fullName>
    </recommendedName>
</protein>
<gene>
    <name evidence="2" type="ORF">BpHYR1_048817</name>
</gene>
<reference evidence="2 3" key="1">
    <citation type="journal article" date="2018" name="Sci. Rep.">
        <title>Genomic signatures of local adaptation to the degree of environmental predictability in rotifers.</title>
        <authorList>
            <person name="Franch-Gras L."/>
            <person name="Hahn C."/>
            <person name="Garcia-Roger E.M."/>
            <person name="Carmona M.J."/>
            <person name="Serra M."/>
            <person name="Gomez A."/>
        </authorList>
    </citation>
    <scope>NUCLEOTIDE SEQUENCE [LARGE SCALE GENOMIC DNA]</scope>
    <source>
        <strain evidence="2">HYR1</strain>
    </source>
</reference>
<keyword evidence="1" id="KW-0472">Membrane</keyword>
<dbReference type="AlphaFoldDB" id="A0A3M7QXA5"/>
<evidence type="ECO:0008006" key="4">
    <source>
        <dbReference type="Google" id="ProtNLM"/>
    </source>
</evidence>